<evidence type="ECO:0000313" key="2">
    <source>
        <dbReference type="Proteomes" id="UP001524944"/>
    </source>
</evidence>
<protein>
    <submittedName>
        <fullName evidence="1">DUF2292 domain-containing protein</fullName>
    </submittedName>
</protein>
<dbReference type="RefSeq" id="WP_242965321.1">
    <property type="nucleotide sequence ID" value="NZ_CP022121.1"/>
</dbReference>
<dbReference type="EMBL" id="JANPWE010000002">
    <property type="protein sequence ID" value="MCR6544846.1"/>
    <property type="molecule type" value="Genomic_DNA"/>
</dbReference>
<dbReference type="Proteomes" id="UP001524944">
    <property type="component" value="Unassembled WGS sequence"/>
</dbReference>
<reference evidence="1 2" key="1">
    <citation type="submission" date="2022-08" db="EMBL/GenBank/DDBJ databases">
        <title>Proteogenomics of the novel Dehalobacterium formicoaceticum strain EZ94 highlights a key role of methyltransferases during anaerobic dichloromethane degradation.</title>
        <authorList>
            <person name="Wasmund K."/>
        </authorList>
    </citation>
    <scope>NUCLEOTIDE SEQUENCE [LARGE SCALE GENOMIC DNA]</scope>
    <source>
        <strain evidence="1 2">EZ94</strain>
    </source>
</reference>
<gene>
    <name evidence="1" type="ORF">NVS47_04825</name>
</gene>
<evidence type="ECO:0000313" key="1">
    <source>
        <dbReference type="EMBL" id="MCR6544846.1"/>
    </source>
</evidence>
<proteinExistence type="predicted"/>
<name>A0ABT1Y2Y6_9FIRM</name>
<comment type="caution">
    <text evidence="1">The sequence shown here is derived from an EMBL/GenBank/DDBJ whole genome shotgun (WGS) entry which is preliminary data.</text>
</comment>
<keyword evidence="2" id="KW-1185">Reference proteome</keyword>
<sequence>MKEANLKMMVTEKEKKLIELIRSTGFGELKVIIQDWEPVRIEEITKSIKL</sequence>
<organism evidence="1 2">
    <name type="scientific">Dehalobacterium formicoaceticum</name>
    <dbReference type="NCBI Taxonomy" id="51515"/>
    <lineage>
        <taxon>Bacteria</taxon>
        <taxon>Bacillati</taxon>
        <taxon>Bacillota</taxon>
        <taxon>Clostridia</taxon>
        <taxon>Eubacteriales</taxon>
        <taxon>Peptococcaceae</taxon>
        <taxon>Dehalobacterium</taxon>
    </lineage>
</organism>
<accession>A0ABT1Y2Y6</accession>